<dbReference type="Gene3D" id="3.30.70.260">
    <property type="match status" value="2"/>
</dbReference>
<dbReference type="InterPro" id="IPR018042">
    <property type="entry name" value="Aspartate_kinase_CS"/>
</dbReference>
<keyword evidence="2 6" id="KW-0808">Transferase</keyword>
<evidence type="ECO:0000313" key="12">
    <source>
        <dbReference type="Proteomes" id="UP000332933"/>
    </source>
</evidence>
<organism evidence="11 12">
    <name type="scientific">Aphanomyces stellatus</name>
    <dbReference type="NCBI Taxonomy" id="120398"/>
    <lineage>
        <taxon>Eukaryota</taxon>
        <taxon>Sar</taxon>
        <taxon>Stramenopiles</taxon>
        <taxon>Oomycota</taxon>
        <taxon>Saprolegniomycetes</taxon>
        <taxon>Saprolegniales</taxon>
        <taxon>Verrucalvaceae</taxon>
        <taxon>Aphanomyces</taxon>
    </lineage>
</organism>
<dbReference type="EC" id="2.7.2.4" evidence="6"/>
<dbReference type="PROSITE" id="PS00324">
    <property type="entry name" value="ASPARTOKINASE"/>
    <property type="match status" value="1"/>
</dbReference>
<keyword evidence="12" id="KW-1185">Reference proteome</keyword>
<evidence type="ECO:0000256" key="7">
    <source>
        <dbReference type="RuleBase" id="RU004249"/>
    </source>
</evidence>
<keyword evidence="3" id="KW-0547">Nucleotide-binding</keyword>
<evidence type="ECO:0000259" key="8">
    <source>
        <dbReference type="Pfam" id="PF00696"/>
    </source>
</evidence>
<dbReference type="InterPro" id="IPR001341">
    <property type="entry name" value="Asp_kinase"/>
</dbReference>
<dbReference type="SUPFAM" id="SSF55021">
    <property type="entry name" value="ACT-like"/>
    <property type="match status" value="2"/>
</dbReference>
<keyword evidence="4 6" id="KW-0418">Kinase</keyword>
<dbReference type="UniPathway" id="UPA00034">
    <property type="reaction ID" value="UER00015"/>
</dbReference>
<dbReference type="GO" id="GO:0005829">
    <property type="term" value="C:cytosol"/>
    <property type="evidence" value="ECO:0007669"/>
    <property type="project" value="TreeGrafter"/>
</dbReference>
<dbReference type="GO" id="GO:0004072">
    <property type="term" value="F:aspartate kinase activity"/>
    <property type="evidence" value="ECO:0007669"/>
    <property type="project" value="UniProtKB-EC"/>
</dbReference>
<comment type="pathway">
    <text evidence="7">Amino-acid biosynthesis; L-lysine biosynthesis via DAP pathway; (S)-tetrahydrodipicolinate from L-aspartate: step 1/4.</text>
</comment>
<dbReference type="InterPro" id="IPR001048">
    <property type="entry name" value="Asp/Glu/Uridylate_kinase"/>
</dbReference>
<dbReference type="PANTHER" id="PTHR21499">
    <property type="entry name" value="ASPARTATE KINASE"/>
    <property type="match status" value="1"/>
</dbReference>
<dbReference type="InterPro" id="IPR036393">
    <property type="entry name" value="AceGlu_kinase-like_sf"/>
</dbReference>
<reference evidence="10" key="2">
    <citation type="submission" date="2019-06" db="EMBL/GenBank/DDBJ databases">
        <title>Genomics analysis of Aphanomyces spp. identifies a new class of oomycete effector associated with host adaptation.</title>
        <authorList>
            <person name="Gaulin E."/>
        </authorList>
    </citation>
    <scope>NUCLEOTIDE SEQUENCE</scope>
    <source>
        <strain evidence="10">CBS 578.67</strain>
    </source>
</reference>
<dbReference type="GO" id="GO:0005524">
    <property type="term" value="F:ATP binding"/>
    <property type="evidence" value="ECO:0007669"/>
    <property type="project" value="UniProtKB-KW"/>
</dbReference>
<gene>
    <name evidence="11" type="primary">Aste57867_10264</name>
    <name evidence="10" type="ORF">As57867_010224</name>
    <name evidence="11" type="ORF">ASTE57867_10264</name>
</gene>
<dbReference type="EMBL" id="CAADRA010005216">
    <property type="protein sequence ID" value="VFT87139.1"/>
    <property type="molecule type" value="Genomic_DNA"/>
</dbReference>
<protein>
    <recommendedName>
        <fullName evidence="6">Aspartokinase</fullName>
        <ecNumber evidence="6">2.7.2.4</ecNumber>
    </recommendedName>
</protein>
<proteinExistence type="inferred from homology"/>
<sequence length="539" mass="58248">MWVVLKFGGTSVSTVPRWQCICNRVAQIRAESTDVRVWVVISALSQVTNRLTQALTDAISGTEHLKRYFEIFDQHIALALEHHLVTAEQAGHLRETEHAAGVSPIAAATTVLDPLLHEFHNLRRVLDGIRLTEEASPRLKARILAFGELLSTHLGLEIMKQAGLGHVVRVDARNLLLSDAPTATTSEMDRFLEANVTPSIDTEGRLDAAADGAVVVLTQGFIAGVATTTGTTTVETCVLGRGGSDTSGALFAALLQATRYEIWTDVHGMYTSDPRYVPHARLLRKLDYREAQELAAMGAKVLHPRCIGPAHWANVPVEIRNTNDPDGEKTVIGHMEDSGSPKIMAVVRRMNMTLVTITAYGMCGTSGFLSKVFLPFETLGISVDLIATSQFSVSVTLDHIPGGVGGTSFTALVQALEGLGAVSVIEPCATVSIVGRHLRHSLGELGHLFELLEGTEVLLLSESAEDLNLSFVVREDDADPLVQKMHAALFPPTALADIIGSPMRRSISRDDLLGSTWSDLRSPSLNSTVNNMTLPELKL</sequence>
<dbReference type="EMBL" id="VJMH01005195">
    <property type="protein sequence ID" value="KAF0699143.1"/>
    <property type="molecule type" value="Genomic_DNA"/>
</dbReference>
<feature type="domain" description="Aspartate/glutamate/uridylate kinase" evidence="8">
    <location>
        <begin position="1"/>
        <end position="321"/>
    </location>
</feature>
<evidence type="ECO:0000313" key="11">
    <source>
        <dbReference type="EMBL" id="VFT87139.1"/>
    </source>
</evidence>
<comment type="pathway">
    <text evidence="7">Amino-acid biosynthesis; L-methionine biosynthesis via de novo pathway; L-homoserine from L-aspartate: step 1/3.</text>
</comment>
<evidence type="ECO:0000256" key="4">
    <source>
        <dbReference type="ARBA" id="ARBA00022777"/>
    </source>
</evidence>
<accession>A0A485KQD8</accession>
<comment type="pathway">
    <text evidence="7">Amino-acid biosynthesis; L-threonine biosynthesis; L-threonine from L-aspartate: step 1/5.</text>
</comment>
<dbReference type="GO" id="GO:0009090">
    <property type="term" value="P:homoserine biosynthetic process"/>
    <property type="evidence" value="ECO:0007669"/>
    <property type="project" value="TreeGrafter"/>
</dbReference>
<evidence type="ECO:0000256" key="6">
    <source>
        <dbReference type="RuleBase" id="RU003448"/>
    </source>
</evidence>
<dbReference type="InterPro" id="IPR045865">
    <property type="entry name" value="ACT-like_dom_sf"/>
</dbReference>
<dbReference type="Pfam" id="PF22468">
    <property type="entry name" value="ACT_9"/>
    <property type="match status" value="1"/>
</dbReference>
<dbReference type="InterPro" id="IPR054352">
    <property type="entry name" value="ACT_Aspartokinase"/>
</dbReference>
<evidence type="ECO:0000256" key="5">
    <source>
        <dbReference type="ARBA" id="ARBA00022840"/>
    </source>
</evidence>
<comment type="similarity">
    <text evidence="1 6">Belongs to the aspartokinase family.</text>
</comment>
<dbReference type="PANTHER" id="PTHR21499:SF59">
    <property type="entry name" value="ASPARTOKINASE"/>
    <property type="match status" value="1"/>
</dbReference>
<dbReference type="AlphaFoldDB" id="A0A485KQD8"/>
<comment type="catalytic activity">
    <reaction evidence="6">
        <text>L-aspartate + ATP = 4-phospho-L-aspartate + ADP</text>
        <dbReference type="Rhea" id="RHEA:23776"/>
        <dbReference type="ChEBI" id="CHEBI:29991"/>
        <dbReference type="ChEBI" id="CHEBI:30616"/>
        <dbReference type="ChEBI" id="CHEBI:57535"/>
        <dbReference type="ChEBI" id="CHEBI:456216"/>
        <dbReference type="EC" id="2.7.2.4"/>
    </reaction>
</comment>
<name>A0A485KQD8_9STRA</name>
<evidence type="ECO:0000256" key="1">
    <source>
        <dbReference type="ARBA" id="ARBA00010122"/>
    </source>
</evidence>
<dbReference type="NCBIfam" id="TIGR00657">
    <property type="entry name" value="asp_kinases"/>
    <property type="match status" value="1"/>
</dbReference>
<dbReference type="Pfam" id="PF00696">
    <property type="entry name" value="AA_kinase"/>
    <property type="match status" value="1"/>
</dbReference>
<dbReference type="Proteomes" id="UP000332933">
    <property type="component" value="Unassembled WGS sequence"/>
</dbReference>
<reference evidence="11 12" key="1">
    <citation type="submission" date="2019-03" db="EMBL/GenBank/DDBJ databases">
        <authorList>
            <person name="Gaulin E."/>
            <person name="Dumas B."/>
        </authorList>
    </citation>
    <scope>NUCLEOTIDE SEQUENCE [LARGE SCALE GENOMIC DNA]</scope>
    <source>
        <strain evidence="11">CBS 568.67</strain>
    </source>
</reference>
<dbReference type="Gene3D" id="3.40.1160.10">
    <property type="entry name" value="Acetylglutamate kinase-like"/>
    <property type="match status" value="1"/>
</dbReference>
<evidence type="ECO:0000256" key="3">
    <source>
        <dbReference type="ARBA" id="ARBA00022741"/>
    </source>
</evidence>
<dbReference type="GO" id="GO:0009088">
    <property type="term" value="P:threonine biosynthetic process"/>
    <property type="evidence" value="ECO:0007669"/>
    <property type="project" value="UniProtKB-UniPathway"/>
</dbReference>
<dbReference type="GO" id="GO:0009089">
    <property type="term" value="P:lysine biosynthetic process via diaminopimelate"/>
    <property type="evidence" value="ECO:0007669"/>
    <property type="project" value="UniProtKB-UniPathway"/>
</dbReference>
<dbReference type="UniPathway" id="UPA00051">
    <property type="reaction ID" value="UER00462"/>
</dbReference>
<dbReference type="SUPFAM" id="SSF53633">
    <property type="entry name" value="Carbamate kinase-like"/>
    <property type="match status" value="1"/>
</dbReference>
<evidence type="ECO:0000256" key="2">
    <source>
        <dbReference type="ARBA" id="ARBA00022679"/>
    </source>
</evidence>
<feature type="domain" description="Aspartokinase ACT" evidence="9">
    <location>
        <begin position="431"/>
        <end position="488"/>
    </location>
</feature>
<dbReference type="OrthoDB" id="4323675at2759"/>
<dbReference type="UniPathway" id="UPA00050">
    <property type="reaction ID" value="UER00461"/>
</dbReference>
<keyword evidence="5" id="KW-0067">ATP-binding</keyword>
<keyword evidence="7" id="KW-0028">Amino-acid biosynthesis</keyword>
<evidence type="ECO:0000313" key="10">
    <source>
        <dbReference type="EMBL" id="KAF0699143.1"/>
    </source>
</evidence>
<evidence type="ECO:0000259" key="9">
    <source>
        <dbReference type="Pfam" id="PF22468"/>
    </source>
</evidence>